<dbReference type="InterPro" id="IPR016947">
    <property type="entry name" value="UCP030140"/>
</dbReference>
<gene>
    <name evidence="1" type="ordered locus">Bcer98_3258</name>
</gene>
<dbReference type="AlphaFoldDB" id="A7GTL9"/>
<evidence type="ECO:0000313" key="2">
    <source>
        <dbReference type="Proteomes" id="UP000002300"/>
    </source>
</evidence>
<dbReference type="SUPFAM" id="SSF101386">
    <property type="entry name" value="all-alpha NTP pyrophosphatases"/>
    <property type="match status" value="1"/>
</dbReference>
<dbReference type="Gene3D" id="1.10.4010.10">
    <property type="entry name" value="Type II deoxyuridine triphosphatase"/>
    <property type="match status" value="1"/>
</dbReference>
<keyword evidence="2" id="KW-1185">Reference proteome</keyword>
<dbReference type="HOGENOM" id="CLU_105318_0_0_9"/>
<organism evidence="1 2">
    <name type="scientific">Bacillus cytotoxicus (strain DSM 22905 / CIP 110041 / 391-98 / NVH 391-98)</name>
    <dbReference type="NCBI Taxonomy" id="315749"/>
    <lineage>
        <taxon>Bacteria</taxon>
        <taxon>Bacillati</taxon>
        <taxon>Bacillota</taxon>
        <taxon>Bacilli</taxon>
        <taxon>Bacillales</taxon>
        <taxon>Bacillaceae</taxon>
        <taxon>Bacillus</taxon>
        <taxon>Bacillus cereus group</taxon>
    </lineage>
</organism>
<sequence length="182" mass="21473">MKYEMKQHCLCAMLEEDDGMDLLQLFKLQKELDDHITKEHDLQPKKLLKEKMLALLVEIGELANETRCFKYWSTKPASEREVILEEYVDGLHFILSIGIDLGIDKNFLFYKCAQTNKTQVESFLDTYAKVIRFTDQPSITNYIELFTSYLRLGQVLEFSQEEIEKAYLDKNKVNHQRQTQGY</sequence>
<name>A7GTL9_BACCN</name>
<dbReference type="Proteomes" id="UP000002300">
    <property type="component" value="Chromosome"/>
</dbReference>
<protein>
    <submittedName>
        <fullName evidence="1">dUTPase</fullName>
    </submittedName>
</protein>
<dbReference type="eggNOG" id="COG4508">
    <property type="taxonomic scope" value="Bacteria"/>
</dbReference>
<dbReference type="PIRSF" id="PIRSF030140">
    <property type="entry name" value="UCP030140"/>
    <property type="match status" value="1"/>
</dbReference>
<dbReference type="KEGG" id="bcy:Bcer98_3258"/>
<accession>A7GTL9</accession>
<reference evidence="1 2" key="1">
    <citation type="journal article" date="2008" name="Chem. Biol. Interact.">
        <title>Extending the Bacillus cereus group genomics to putative food-borne pathogens of different toxicity.</title>
        <authorList>
            <person name="Lapidus A."/>
            <person name="Goltsman E."/>
            <person name="Auger S."/>
            <person name="Galleron N."/>
            <person name="Segurens B."/>
            <person name="Dossat C."/>
            <person name="Land M.L."/>
            <person name="Broussolle V."/>
            <person name="Brillard J."/>
            <person name="Guinebretiere M.H."/>
            <person name="Sanchis V."/>
            <person name="Nguen-The C."/>
            <person name="Lereclus D."/>
            <person name="Richardson P."/>
            <person name="Wincker P."/>
            <person name="Weissenbach J."/>
            <person name="Ehrlich S.D."/>
            <person name="Sorokin A."/>
        </authorList>
    </citation>
    <scope>NUCLEOTIDE SEQUENCE [LARGE SCALE GENOMIC DNA]</scope>
    <source>
        <strain evidence="2">DSM 22905 / CIP 110041 / 391-98 / NVH 391-98</strain>
    </source>
</reference>
<dbReference type="Pfam" id="PF08761">
    <property type="entry name" value="dUTPase_2"/>
    <property type="match status" value="1"/>
</dbReference>
<dbReference type="CDD" id="cd11527">
    <property type="entry name" value="NTP-PPase_dUTPase"/>
    <property type="match status" value="1"/>
</dbReference>
<dbReference type="EMBL" id="CP000764">
    <property type="protein sequence ID" value="ABS23477.1"/>
    <property type="molecule type" value="Genomic_DNA"/>
</dbReference>
<proteinExistence type="predicted"/>
<dbReference type="STRING" id="315749.Bcer98_3258"/>
<evidence type="ECO:0000313" key="1">
    <source>
        <dbReference type="EMBL" id="ABS23477.1"/>
    </source>
</evidence>
<dbReference type="InterPro" id="IPR014871">
    <property type="entry name" value="dUTPase/dCTP_pyrophosphatase"/>
</dbReference>